<dbReference type="Proteomes" id="UP000692954">
    <property type="component" value="Unassembled WGS sequence"/>
</dbReference>
<dbReference type="AlphaFoldDB" id="A0A8S1QXX1"/>
<organism evidence="1 2">
    <name type="scientific">Paramecium sonneborni</name>
    <dbReference type="NCBI Taxonomy" id="65129"/>
    <lineage>
        <taxon>Eukaryota</taxon>
        <taxon>Sar</taxon>
        <taxon>Alveolata</taxon>
        <taxon>Ciliophora</taxon>
        <taxon>Intramacronucleata</taxon>
        <taxon>Oligohymenophorea</taxon>
        <taxon>Peniculida</taxon>
        <taxon>Parameciidae</taxon>
        <taxon>Paramecium</taxon>
    </lineage>
</organism>
<accession>A0A8S1QXX1</accession>
<comment type="caution">
    <text evidence="1">The sequence shown here is derived from an EMBL/GenBank/DDBJ whole genome shotgun (WGS) entry which is preliminary data.</text>
</comment>
<dbReference type="EMBL" id="CAJJDN010000122">
    <property type="protein sequence ID" value="CAD8119737.1"/>
    <property type="molecule type" value="Genomic_DNA"/>
</dbReference>
<gene>
    <name evidence="1" type="ORF">PSON_ATCC_30995.1.T1220148</name>
</gene>
<reference evidence="1" key="1">
    <citation type="submission" date="2021-01" db="EMBL/GenBank/DDBJ databases">
        <authorList>
            <consortium name="Genoscope - CEA"/>
            <person name="William W."/>
        </authorList>
    </citation>
    <scope>NUCLEOTIDE SEQUENCE</scope>
</reference>
<protein>
    <submittedName>
        <fullName evidence="1">Uncharacterized protein</fullName>
    </submittedName>
</protein>
<proteinExistence type="predicted"/>
<evidence type="ECO:0000313" key="2">
    <source>
        <dbReference type="Proteomes" id="UP000692954"/>
    </source>
</evidence>
<evidence type="ECO:0000313" key="1">
    <source>
        <dbReference type="EMBL" id="CAD8119737.1"/>
    </source>
</evidence>
<name>A0A8S1QXX1_9CILI</name>
<keyword evidence="2" id="KW-1185">Reference proteome</keyword>
<sequence>MKSEIFLLFFQLKYQDYQQDNEGQNCIQKINNIFDDFNYQMKQENVQRL</sequence>